<keyword evidence="2 5" id="KW-0808">Transferase</keyword>
<keyword evidence="1 5" id="KW-0489">Methyltransferase</keyword>
<dbReference type="Proteomes" id="UP000268973">
    <property type="component" value="Unassembled WGS sequence"/>
</dbReference>
<dbReference type="InterPro" id="IPR029063">
    <property type="entry name" value="SAM-dependent_MTases_sf"/>
</dbReference>
<dbReference type="RefSeq" id="WP_126575988.1">
    <property type="nucleotide sequence ID" value="NZ_RXZH01000019.1"/>
</dbReference>
<protein>
    <submittedName>
        <fullName evidence="5">Class I SAM-dependent methyltransferase</fullName>
    </submittedName>
</protein>
<feature type="domain" description="Methyltransferase" evidence="4">
    <location>
        <begin position="42"/>
        <end position="137"/>
    </location>
</feature>
<evidence type="ECO:0000313" key="5">
    <source>
        <dbReference type="EMBL" id="RTZ13570.1"/>
    </source>
</evidence>
<dbReference type="AlphaFoldDB" id="A0A3S0V0Y6"/>
<dbReference type="CDD" id="cd02440">
    <property type="entry name" value="AdoMet_MTases"/>
    <property type="match status" value="1"/>
</dbReference>
<comment type="caution">
    <text evidence="5">The sequence shown here is derived from an EMBL/GenBank/DDBJ whole genome shotgun (WGS) entry which is preliminary data.</text>
</comment>
<organism evidence="5 6">
    <name type="scientific">Vibrio aquaticus</name>
    <dbReference type="NCBI Taxonomy" id="2496559"/>
    <lineage>
        <taxon>Bacteria</taxon>
        <taxon>Pseudomonadati</taxon>
        <taxon>Pseudomonadota</taxon>
        <taxon>Gammaproteobacteria</taxon>
        <taxon>Vibrionales</taxon>
        <taxon>Vibrionaceae</taxon>
        <taxon>Vibrio</taxon>
    </lineage>
</organism>
<dbReference type="InterPro" id="IPR041698">
    <property type="entry name" value="Methyltransf_25"/>
</dbReference>
<keyword evidence="6" id="KW-1185">Reference proteome</keyword>
<dbReference type="EMBL" id="RXZH01000019">
    <property type="protein sequence ID" value="RTZ13570.1"/>
    <property type="molecule type" value="Genomic_DNA"/>
</dbReference>
<dbReference type="PANTHER" id="PTHR43464:SF19">
    <property type="entry name" value="UBIQUINONE BIOSYNTHESIS O-METHYLTRANSFERASE, MITOCHONDRIAL"/>
    <property type="match status" value="1"/>
</dbReference>
<accession>A0A3S0V0Y6</accession>
<evidence type="ECO:0000256" key="2">
    <source>
        <dbReference type="ARBA" id="ARBA00022679"/>
    </source>
</evidence>
<name>A0A3S0V0Y6_9VIBR</name>
<dbReference type="OrthoDB" id="7348755at2"/>
<keyword evidence="3" id="KW-0949">S-adenosyl-L-methionine</keyword>
<evidence type="ECO:0000256" key="1">
    <source>
        <dbReference type="ARBA" id="ARBA00022603"/>
    </source>
</evidence>
<gene>
    <name evidence="5" type="ORF">EJ063_19690</name>
</gene>
<dbReference type="Pfam" id="PF13649">
    <property type="entry name" value="Methyltransf_25"/>
    <property type="match status" value="1"/>
</dbReference>
<reference evidence="5 6" key="1">
    <citation type="submission" date="2018-12" db="EMBL/GenBank/DDBJ databases">
        <title>Vibrio sp. isolated from China Sea.</title>
        <authorList>
            <person name="Li Y."/>
        </authorList>
    </citation>
    <scope>NUCLEOTIDE SEQUENCE [LARGE SCALE GENOMIC DNA]</scope>
    <source>
        <strain evidence="5 6">BEI207</strain>
    </source>
</reference>
<evidence type="ECO:0000256" key="3">
    <source>
        <dbReference type="ARBA" id="ARBA00022691"/>
    </source>
</evidence>
<dbReference type="PANTHER" id="PTHR43464">
    <property type="entry name" value="METHYLTRANSFERASE"/>
    <property type="match status" value="1"/>
</dbReference>
<dbReference type="GO" id="GO:0032259">
    <property type="term" value="P:methylation"/>
    <property type="evidence" value="ECO:0007669"/>
    <property type="project" value="UniProtKB-KW"/>
</dbReference>
<evidence type="ECO:0000259" key="4">
    <source>
        <dbReference type="Pfam" id="PF13649"/>
    </source>
</evidence>
<evidence type="ECO:0000313" key="6">
    <source>
        <dbReference type="Proteomes" id="UP000268973"/>
    </source>
</evidence>
<sequence length="201" mass="22241">MVAGTKGYEEVIELFAELSFTLRFEEVNKDFLPYLPSTPSRVLDAGCGVGQNSAALSKLGYDVVGVEPMRQFLDKAISNYKHLDVSWVHDSLPNLTSINEDDGLFSFVLVAGVWHHLNREERRECIRRFSSLMLKGGICAISLRNGPAGAGKCVFPTSCSELINYADELGFKVVFQSENQASVLPHKESVTWARVALQKIA</sequence>
<dbReference type="GO" id="GO:0008168">
    <property type="term" value="F:methyltransferase activity"/>
    <property type="evidence" value="ECO:0007669"/>
    <property type="project" value="UniProtKB-KW"/>
</dbReference>
<proteinExistence type="predicted"/>
<dbReference type="Gene3D" id="3.40.50.150">
    <property type="entry name" value="Vaccinia Virus protein VP39"/>
    <property type="match status" value="1"/>
</dbReference>
<dbReference type="SUPFAM" id="SSF53335">
    <property type="entry name" value="S-adenosyl-L-methionine-dependent methyltransferases"/>
    <property type="match status" value="1"/>
</dbReference>